<dbReference type="AlphaFoldDB" id="R7V8G7"/>
<dbReference type="PROSITE" id="PS50195">
    <property type="entry name" value="PX"/>
    <property type="match status" value="1"/>
</dbReference>
<feature type="coiled-coil region" evidence="1">
    <location>
        <begin position="449"/>
        <end position="508"/>
    </location>
</feature>
<name>R7V8G7_CAPTE</name>
<dbReference type="InterPro" id="IPR004012">
    <property type="entry name" value="Run_dom"/>
</dbReference>
<dbReference type="Gene3D" id="1.20.58.900">
    <property type="match status" value="1"/>
</dbReference>
<reference evidence="6" key="3">
    <citation type="submission" date="2015-06" db="UniProtKB">
        <authorList>
            <consortium name="EnsemblMetazoa"/>
        </authorList>
    </citation>
    <scope>IDENTIFICATION</scope>
</reference>
<evidence type="ECO:0000256" key="2">
    <source>
        <dbReference type="SAM" id="MobiDB-lite"/>
    </source>
</evidence>
<dbReference type="CDD" id="cd17689">
    <property type="entry name" value="RUN_SNX29"/>
    <property type="match status" value="1"/>
</dbReference>
<dbReference type="SMART" id="SM00593">
    <property type="entry name" value="RUN"/>
    <property type="match status" value="1"/>
</dbReference>
<proteinExistence type="predicted"/>
<dbReference type="SUPFAM" id="SSF140741">
    <property type="entry name" value="RUN domain-like"/>
    <property type="match status" value="1"/>
</dbReference>
<reference evidence="7" key="1">
    <citation type="submission" date="2012-12" db="EMBL/GenBank/DDBJ databases">
        <authorList>
            <person name="Hellsten U."/>
            <person name="Grimwood J."/>
            <person name="Chapman J.A."/>
            <person name="Shapiro H."/>
            <person name="Aerts A."/>
            <person name="Otillar R.P."/>
            <person name="Terry A.Y."/>
            <person name="Boore J.L."/>
            <person name="Simakov O."/>
            <person name="Marletaz F."/>
            <person name="Cho S.-J."/>
            <person name="Edsinger-Gonzales E."/>
            <person name="Havlak P."/>
            <person name="Kuo D.-H."/>
            <person name="Larsson T."/>
            <person name="Lv J."/>
            <person name="Arendt D."/>
            <person name="Savage R."/>
            <person name="Osoegawa K."/>
            <person name="de Jong P."/>
            <person name="Lindberg D.R."/>
            <person name="Seaver E.C."/>
            <person name="Weisblat D.A."/>
            <person name="Putnam N.H."/>
            <person name="Grigoriev I.V."/>
            <person name="Rokhsar D.S."/>
        </authorList>
    </citation>
    <scope>NUCLEOTIDE SEQUENCE</scope>
    <source>
        <strain evidence="7">I ESC-2004</strain>
    </source>
</reference>
<dbReference type="CDD" id="cd07277">
    <property type="entry name" value="PX_RUN"/>
    <property type="match status" value="1"/>
</dbReference>
<feature type="region of interest" description="Disordered" evidence="2">
    <location>
        <begin position="727"/>
        <end position="754"/>
    </location>
</feature>
<sequence>MESSRDSEKQNLMTRLLDAVKQCQIRFGGKSELATESDSRVSILCGTWESVLQHGLKHSRKALSTIKQVTEITGITKIGTGIGFVDDFRNLETEPTFWTFIKDHLNRHDLQRYSLLKVIWTDAGRGRAWLRATLNEHSLEKYMHMLVESSSVPQYYEDWAFMCDQERACMLPNMAAGLGSILFAISIDNEDLNSVQKASGLDSLLSASAPSSLPQPQKEEPRPVIANHPSVPNAVDRKKAREKKRKKKVVQIVSFDEDDLSGSSAVASPLSLTSAVDIPSPKKVETSWSTKASITEAEVQDCVGQLGIDEEVAEVTNASLKHSDSVVSADSMIVDDLIPVDAEGREVVTRGHHRVVSVDLKSESSLDISDVTSSYSERALEAHAAVVVVQEGLNVNSCHKYLRTEGDGSNAPEPASEGMNESELKQALVAMMQHKDGIEDNNRMLRVALEQEQSMTQALRTEIQEMRQSSCARQQRDSDKLKNVTSENELLKHQLKKYVSAVQMLRRQGASTQDFPGIHVEEPVLPPIPAPPSNVDYCHEASEYERKLIQVAEMHGELIEFNEVLQRQLVGREQQLRQLRAELVSLRGPLPEDATEDSWSIVSAAEAEDTRPLINIWIPSAFLRGVGSDAYHVYQVYVRVRDDEWNIYRRYSEFHDLHSQLKKKHPSATSFEFPKKKTLGSKDPKLVENRRQKLQQYLRSVVNLVLHFNQDLSAQVSRAKLQETVPFFRDSPNNEGKKGKSSRHNSSAQHYNGL</sequence>
<dbReference type="EnsemblMetazoa" id="CapteT218941">
    <property type="protein sequence ID" value="CapteP218941"/>
    <property type="gene ID" value="CapteG218941"/>
</dbReference>
<gene>
    <name evidence="5" type="ORF">CAPTEDRAFT_218941</name>
</gene>
<dbReference type="OMA" id="TIPHVKL"/>
<keyword evidence="7" id="KW-1185">Reference proteome</keyword>
<dbReference type="PROSITE" id="PS50826">
    <property type="entry name" value="RUN"/>
    <property type="match status" value="1"/>
</dbReference>
<feature type="compositionally biased region" description="Low complexity" evidence="2">
    <location>
        <begin position="206"/>
        <end position="216"/>
    </location>
</feature>
<evidence type="ECO:0000313" key="7">
    <source>
        <dbReference type="Proteomes" id="UP000014760"/>
    </source>
</evidence>
<dbReference type="Pfam" id="PF02759">
    <property type="entry name" value="RUN"/>
    <property type="match status" value="1"/>
</dbReference>
<accession>R7V8G7</accession>
<feature type="region of interest" description="Disordered" evidence="2">
    <location>
        <begin position="206"/>
        <end position="243"/>
    </location>
</feature>
<dbReference type="InterPro" id="IPR036871">
    <property type="entry name" value="PX_dom_sf"/>
</dbReference>
<dbReference type="FunCoup" id="R7V8G7">
    <property type="interactions" value="148"/>
</dbReference>
<dbReference type="InterPro" id="IPR001683">
    <property type="entry name" value="PX_dom"/>
</dbReference>
<feature type="compositionally biased region" description="Polar residues" evidence="2">
    <location>
        <begin position="744"/>
        <end position="754"/>
    </location>
</feature>
<evidence type="ECO:0000313" key="6">
    <source>
        <dbReference type="EnsemblMetazoa" id="CapteP218941"/>
    </source>
</evidence>
<reference evidence="5 7" key="2">
    <citation type="journal article" date="2013" name="Nature">
        <title>Insights into bilaterian evolution from three spiralian genomes.</title>
        <authorList>
            <person name="Simakov O."/>
            <person name="Marletaz F."/>
            <person name="Cho S.J."/>
            <person name="Edsinger-Gonzales E."/>
            <person name="Havlak P."/>
            <person name="Hellsten U."/>
            <person name="Kuo D.H."/>
            <person name="Larsson T."/>
            <person name="Lv J."/>
            <person name="Arendt D."/>
            <person name="Savage R."/>
            <person name="Osoegawa K."/>
            <person name="de Jong P."/>
            <person name="Grimwood J."/>
            <person name="Chapman J.A."/>
            <person name="Shapiro H."/>
            <person name="Aerts A."/>
            <person name="Otillar R.P."/>
            <person name="Terry A.Y."/>
            <person name="Boore J.L."/>
            <person name="Grigoriev I.V."/>
            <person name="Lindberg D.R."/>
            <person name="Seaver E.C."/>
            <person name="Weisblat D.A."/>
            <person name="Putnam N.H."/>
            <person name="Rokhsar D.S."/>
        </authorList>
    </citation>
    <scope>NUCLEOTIDE SEQUENCE</scope>
    <source>
        <strain evidence="5 7">I ESC-2004</strain>
    </source>
</reference>
<dbReference type="SMART" id="SM00312">
    <property type="entry name" value="PX"/>
    <property type="match status" value="1"/>
</dbReference>
<evidence type="ECO:0000256" key="1">
    <source>
        <dbReference type="SAM" id="Coils"/>
    </source>
</evidence>
<dbReference type="SUPFAM" id="SSF64268">
    <property type="entry name" value="PX domain"/>
    <property type="match status" value="1"/>
</dbReference>
<dbReference type="GO" id="GO:0035091">
    <property type="term" value="F:phosphatidylinositol binding"/>
    <property type="evidence" value="ECO:0007669"/>
    <property type="project" value="InterPro"/>
</dbReference>
<evidence type="ECO:0008006" key="8">
    <source>
        <dbReference type="Google" id="ProtNLM"/>
    </source>
</evidence>
<dbReference type="Proteomes" id="UP000014760">
    <property type="component" value="Unassembled WGS sequence"/>
</dbReference>
<dbReference type="OrthoDB" id="428895at2759"/>
<protein>
    <recommendedName>
        <fullName evidence="8">Sorting nexin-29</fullName>
    </recommendedName>
</protein>
<dbReference type="PANTHER" id="PTHR47194:SF3">
    <property type="entry name" value="SORTING NEXIN 29"/>
    <property type="match status" value="1"/>
</dbReference>
<evidence type="ECO:0000259" key="4">
    <source>
        <dbReference type="PROSITE" id="PS50826"/>
    </source>
</evidence>
<dbReference type="EMBL" id="AMQN01005356">
    <property type="status" value="NOT_ANNOTATED_CDS"/>
    <property type="molecule type" value="Genomic_DNA"/>
</dbReference>
<dbReference type="HOGENOM" id="CLU_020563_1_0_1"/>
<dbReference type="InterPro" id="IPR037213">
    <property type="entry name" value="Run_dom_sf"/>
</dbReference>
<dbReference type="Pfam" id="PF00787">
    <property type="entry name" value="PX"/>
    <property type="match status" value="1"/>
</dbReference>
<evidence type="ECO:0000313" key="5">
    <source>
        <dbReference type="EMBL" id="ELU12641.1"/>
    </source>
</evidence>
<dbReference type="EMBL" id="KB295796">
    <property type="protein sequence ID" value="ELU12641.1"/>
    <property type="molecule type" value="Genomic_DNA"/>
</dbReference>
<evidence type="ECO:0000259" key="3">
    <source>
        <dbReference type="PROSITE" id="PS50195"/>
    </source>
</evidence>
<dbReference type="InterPro" id="IPR047329">
    <property type="entry name" value="RUN_SNX29"/>
</dbReference>
<dbReference type="Gene3D" id="3.30.1520.10">
    <property type="entry name" value="Phox-like domain"/>
    <property type="match status" value="1"/>
</dbReference>
<dbReference type="InterPro" id="IPR037916">
    <property type="entry name" value="SNX29_PX"/>
</dbReference>
<feature type="domain" description="RUN" evidence="4">
    <location>
        <begin position="35"/>
        <end position="190"/>
    </location>
</feature>
<keyword evidence="1" id="KW-0175">Coiled coil</keyword>
<feature type="domain" description="PX" evidence="3">
    <location>
        <begin position="612"/>
        <end position="735"/>
    </location>
</feature>
<organism evidence="5">
    <name type="scientific">Capitella teleta</name>
    <name type="common">Polychaete worm</name>
    <dbReference type="NCBI Taxonomy" id="283909"/>
    <lineage>
        <taxon>Eukaryota</taxon>
        <taxon>Metazoa</taxon>
        <taxon>Spiralia</taxon>
        <taxon>Lophotrochozoa</taxon>
        <taxon>Annelida</taxon>
        <taxon>Polychaeta</taxon>
        <taxon>Sedentaria</taxon>
        <taxon>Scolecida</taxon>
        <taxon>Capitellidae</taxon>
        <taxon>Capitella</taxon>
    </lineage>
</organism>
<dbReference type="STRING" id="283909.R7V8G7"/>
<dbReference type="PANTHER" id="PTHR47194">
    <property type="entry name" value="SORTING NEXIN-29-RELATED"/>
    <property type="match status" value="1"/>
</dbReference>